<evidence type="ECO:0000313" key="3">
    <source>
        <dbReference type="Proteomes" id="UP000799438"/>
    </source>
</evidence>
<proteinExistence type="predicted"/>
<reference evidence="2" key="1">
    <citation type="journal article" date="2020" name="Stud. Mycol.">
        <title>101 Dothideomycetes genomes: a test case for predicting lifestyles and emergence of pathogens.</title>
        <authorList>
            <person name="Haridas S."/>
            <person name="Albert R."/>
            <person name="Binder M."/>
            <person name="Bloem J."/>
            <person name="Labutti K."/>
            <person name="Salamov A."/>
            <person name="Andreopoulos B."/>
            <person name="Baker S."/>
            <person name="Barry K."/>
            <person name="Bills G."/>
            <person name="Bluhm B."/>
            <person name="Cannon C."/>
            <person name="Castanera R."/>
            <person name="Culley D."/>
            <person name="Daum C."/>
            <person name="Ezra D."/>
            <person name="Gonzalez J."/>
            <person name="Henrissat B."/>
            <person name="Kuo A."/>
            <person name="Liang C."/>
            <person name="Lipzen A."/>
            <person name="Lutzoni F."/>
            <person name="Magnuson J."/>
            <person name="Mondo S."/>
            <person name="Nolan M."/>
            <person name="Ohm R."/>
            <person name="Pangilinan J."/>
            <person name="Park H.-J."/>
            <person name="Ramirez L."/>
            <person name="Alfaro M."/>
            <person name="Sun H."/>
            <person name="Tritt A."/>
            <person name="Yoshinaga Y."/>
            <person name="Zwiers L.-H."/>
            <person name="Turgeon B."/>
            <person name="Goodwin S."/>
            <person name="Spatafora J."/>
            <person name="Crous P."/>
            <person name="Grigoriev I."/>
        </authorList>
    </citation>
    <scope>NUCLEOTIDE SEQUENCE</scope>
    <source>
        <strain evidence="2">CBS 121167</strain>
    </source>
</reference>
<protein>
    <submittedName>
        <fullName evidence="2">Uncharacterized protein</fullName>
    </submittedName>
</protein>
<dbReference type="OrthoDB" id="3648773at2759"/>
<dbReference type="RefSeq" id="XP_033397140.1">
    <property type="nucleotide sequence ID" value="XM_033540592.1"/>
</dbReference>
<accession>A0A6A6BET0</accession>
<dbReference type="AlphaFoldDB" id="A0A6A6BET0"/>
<dbReference type="Proteomes" id="UP000799438">
    <property type="component" value="Unassembled WGS sequence"/>
</dbReference>
<sequence length="130" mass="14440">MSNVAAVTTNGTGRRKFKDSSSGHWDSDAILMSQDHITRSLTVNKADDRIIPSMAPAAPVLRERDWFRTRMDQILQDDTGGGDVDFEWDVPEHLPGSPLCPLSPKHKSGGKGICVYHGRRKTKRAENLNL</sequence>
<name>A0A6A6BET0_9PEZI</name>
<keyword evidence="3" id="KW-1185">Reference proteome</keyword>
<feature type="compositionally biased region" description="Polar residues" evidence="1">
    <location>
        <begin position="1"/>
        <end position="12"/>
    </location>
</feature>
<feature type="region of interest" description="Disordered" evidence="1">
    <location>
        <begin position="1"/>
        <end position="22"/>
    </location>
</feature>
<gene>
    <name evidence="2" type="ORF">K452DRAFT_288123</name>
</gene>
<evidence type="ECO:0000313" key="2">
    <source>
        <dbReference type="EMBL" id="KAF2141427.1"/>
    </source>
</evidence>
<evidence type="ECO:0000256" key="1">
    <source>
        <dbReference type="SAM" id="MobiDB-lite"/>
    </source>
</evidence>
<dbReference type="EMBL" id="ML995487">
    <property type="protein sequence ID" value="KAF2141427.1"/>
    <property type="molecule type" value="Genomic_DNA"/>
</dbReference>
<dbReference type="GeneID" id="54298088"/>
<organism evidence="2 3">
    <name type="scientific">Aplosporella prunicola CBS 121167</name>
    <dbReference type="NCBI Taxonomy" id="1176127"/>
    <lineage>
        <taxon>Eukaryota</taxon>
        <taxon>Fungi</taxon>
        <taxon>Dikarya</taxon>
        <taxon>Ascomycota</taxon>
        <taxon>Pezizomycotina</taxon>
        <taxon>Dothideomycetes</taxon>
        <taxon>Dothideomycetes incertae sedis</taxon>
        <taxon>Botryosphaeriales</taxon>
        <taxon>Aplosporellaceae</taxon>
        <taxon>Aplosporella</taxon>
    </lineage>
</organism>